<dbReference type="InterPro" id="IPR000639">
    <property type="entry name" value="Epox_hydrolase-like"/>
</dbReference>
<feature type="domain" description="AB hydrolase-1" evidence="4">
    <location>
        <begin position="42"/>
        <end position="154"/>
    </location>
</feature>
<feature type="region of interest" description="Disordered" evidence="3">
    <location>
        <begin position="150"/>
        <end position="173"/>
    </location>
</feature>
<evidence type="ECO:0000313" key="5">
    <source>
        <dbReference type="EMBL" id="KAK4544784.1"/>
    </source>
</evidence>
<dbReference type="PANTHER" id="PTHR43329">
    <property type="entry name" value="EPOXIDE HYDROLASE"/>
    <property type="match status" value="1"/>
</dbReference>
<dbReference type="AlphaFoldDB" id="A0AAV9JIP0"/>
<protein>
    <recommendedName>
        <fullName evidence="4">AB hydrolase-1 domain-containing protein</fullName>
    </recommendedName>
</protein>
<evidence type="ECO:0000256" key="3">
    <source>
        <dbReference type="SAM" id="MobiDB-lite"/>
    </source>
</evidence>
<dbReference type="InterPro" id="IPR029058">
    <property type="entry name" value="AB_hydrolase_fold"/>
</dbReference>
<dbReference type="Pfam" id="PF00561">
    <property type="entry name" value="Abhydrolase_1"/>
    <property type="match status" value="1"/>
</dbReference>
<dbReference type="SUPFAM" id="SSF53474">
    <property type="entry name" value="alpha/beta-Hydrolases"/>
    <property type="match status" value="1"/>
</dbReference>
<evidence type="ECO:0000256" key="2">
    <source>
        <dbReference type="ARBA" id="ARBA00038334"/>
    </source>
</evidence>
<keyword evidence="1" id="KW-0378">Hydrolase</keyword>
<comment type="caution">
    <text evidence="5">The sequence shown here is derived from an EMBL/GenBank/DDBJ whole genome shotgun (WGS) entry which is preliminary data.</text>
</comment>
<reference evidence="5 6" key="1">
    <citation type="submission" date="2021-11" db="EMBL/GenBank/DDBJ databases">
        <title>Black yeast isolated from Biological Soil Crust.</title>
        <authorList>
            <person name="Kurbessoian T."/>
        </authorList>
    </citation>
    <scope>NUCLEOTIDE SEQUENCE [LARGE SCALE GENOMIC DNA]</scope>
    <source>
        <strain evidence="5 6">CCFEE 5522</strain>
    </source>
</reference>
<comment type="similarity">
    <text evidence="2">Belongs to the AB hydrolase superfamily. Epoxide hydrolase family.</text>
</comment>
<dbReference type="EMBL" id="JAVFHQ010000023">
    <property type="protein sequence ID" value="KAK4544784.1"/>
    <property type="molecule type" value="Genomic_DNA"/>
</dbReference>
<evidence type="ECO:0000256" key="1">
    <source>
        <dbReference type="ARBA" id="ARBA00022801"/>
    </source>
</evidence>
<dbReference type="PRINTS" id="PR00412">
    <property type="entry name" value="EPOXHYDRLASE"/>
</dbReference>
<dbReference type="Gene3D" id="3.40.50.1820">
    <property type="entry name" value="alpha/beta hydrolase"/>
    <property type="match status" value="1"/>
</dbReference>
<dbReference type="InterPro" id="IPR000073">
    <property type="entry name" value="AB_hydrolase_1"/>
</dbReference>
<proteinExistence type="inferred from homology"/>
<name>A0AAV9JIP0_9PEZI</name>
<accession>A0AAV9JIP0</accession>
<gene>
    <name evidence="5" type="ORF">LTR36_004033</name>
</gene>
<organism evidence="5 6">
    <name type="scientific">Oleoguttula mirabilis</name>
    <dbReference type="NCBI Taxonomy" id="1507867"/>
    <lineage>
        <taxon>Eukaryota</taxon>
        <taxon>Fungi</taxon>
        <taxon>Dikarya</taxon>
        <taxon>Ascomycota</taxon>
        <taxon>Pezizomycotina</taxon>
        <taxon>Dothideomycetes</taxon>
        <taxon>Dothideomycetidae</taxon>
        <taxon>Mycosphaerellales</taxon>
        <taxon>Teratosphaeriaceae</taxon>
        <taxon>Oleoguttula</taxon>
    </lineage>
</organism>
<keyword evidence="6" id="KW-1185">Reference proteome</keyword>
<dbReference type="GO" id="GO:0016787">
    <property type="term" value="F:hydrolase activity"/>
    <property type="evidence" value="ECO:0007669"/>
    <property type="project" value="UniProtKB-KW"/>
</dbReference>
<evidence type="ECO:0000259" key="4">
    <source>
        <dbReference type="Pfam" id="PF00561"/>
    </source>
</evidence>
<dbReference type="Proteomes" id="UP001324427">
    <property type="component" value="Unassembled WGS sequence"/>
</dbReference>
<sequence length="392" mass="44111">MPDSNTYQPFPLPEDITEAYIDCTSSCGLNYHILQAGQPGQPLLLFCHGYPELAFSWRKIMPSVAAAGYYCVAMDQRGYGRTTGWDKQPFDQVDLTQYTMTNLVRDLVCLVYKLGYKDVACIIGHDFGAVSSALAALMRPDIFQATIQMSHPHHAPPSPPFGGDGGDGGEQKKPKLDIQAELAKLDPPRKHYKWYNSTPAAAHDWANPPQGLEAYLRGYFHLKSAGYDKNQPRPLKEWSAKELEVMPEYYIMQEQHTLPQSVAHNMQNEDATRTESWLAPADLQVYVHEWSRTGFQGALNWYRAQTASTPLLARDMLLFAGRRIEVPCYFISGRQDWGNYQQPSAFESYEDEGVVKKGCFKGAKLIDHAGHWVQQEQPGRVVEEVLGFLGGL</sequence>
<evidence type="ECO:0000313" key="6">
    <source>
        <dbReference type="Proteomes" id="UP001324427"/>
    </source>
</evidence>